<comment type="caution">
    <text evidence="1">The sequence shown here is derived from an EMBL/GenBank/DDBJ whole genome shotgun (WGS) entry which is preliminary data.</text>
</comment>
<sequence>MARTTIEPFTISVAEDKLQILQQKLDLATLPGEVSFSDDNKYGASRSEIKRLAEYWKTGFDWRAQEAKLNKLPHFTTHVQVEGFGDVGIHFIHQRGKDDDSIPLLFCHGWPGSFLEVTKILPLLTNPQTGPCFHVVAPSLPNFGFSDRIQTDGFSIFHYAEAIHKLMLNLGYHQYVTQGGDWGFFVTRAVGAQFPDSCLASHINMQMVRPTVATAAWFGIYKLLGMFSKEENAGISRLSWYLKEGSGYLSAQGSKPLTIGYLLADSPIGLLAWVYEKLKDWTDDYKWTDDEILTWVSLYQFSKAGPAASVQIYYEARHSDDYGAVKALSYSSVPLGVSSFPKDISPIPLSFCKALGPLVFQKRHEKGGHFAAWERPEALVEDVQSMFRSNGGAYHIAEGLRANSKKTKTQK</sequence>
<keyword evidence="2" id="KW-1185">Reference proteome</keyword>
<accession>A0ACC1R2V8</accession>
<proteinExistence type="predicted"/>
<dbReference type="Proteomes" id="UP001148737">
    <property type="component" value="Unassembled WGS sequence"/>
</dbReference>
<dbReference type="EMBL" id="JANAKD010000250">
    <property type="protein sequence ID" value="KAJ3495760.1"/>
    <property type="molecule type" value="Genomic_DNA"/>
</dbReference>
<evidence type="ECO:0000313" key="2">
    <source>
        <dbReference type="Proteomes" id="UP001148737"/>
    </source>
</evidence>
<organism evidence="1 2">
    <name type="scientific">Lecanicillium saksenae</name>
    <dbReference type="NCBI Taxonomy" id="468837"/>
    <lineage>
        <taxon>Eukaryota</taxon>
        <taxon>Fungi</taxon>
        <taxon>Dikarya</taxon>
        <taxon>Ascomycota</taxon>
        <taxon>Pezizomycotina</taxon>
        <taxon>Sordariomycetes</taxon>
        <taxon>Hypocreomycetidae</taxon>
        <taxon>Hypocreales</taxon>
        <taxon>Cordycipitaceae</taxon>
        <taxon>Lecanicillium</taxon>
    </lineage>
</organism>
<name>A0ACC1R2V8_9HYPO</name>
<reference evidence="1" key="1">
    <citation type="submission" date="2022-07" db="EMBL/GenBank/DDBJ databases">
        <title>Genome Sequence of Lecanicillium saksenae.</title>
        <authorList>
            <person name="Buettner E."/>
        </authorList>
    </citation>
    <scope>NUCLEOTIDE SEQUENCE</scope>
    <source>
        <strain evidence="1">VT-O1</strain>
    </source>
</reference>
<protein>
    <submittedName>
        <fullName evidence="1">Uncharacterized protein</fullName>
    </submittedName>
</protein>
<gene>
    <name evidence="1" type="ORF">NLG97_g3162</name>
</gene>
<evidence type="ECO:0000313" key="1">
    <source>
        <dbReference type="EMBL" id="KAJ3495760.1"/>
    </source>
</evidence>